<organism evidence="2 3">
    <name type="scientific">Pleodorina starrii</name>
    <dbReference type="NCBI Taxonomy" id="330485"/>
    <lineage>
        <taxon>Eukaryota</taxon>
        <taxon>Viridiplantae</taxon>
        <taxon>Chlorophyta</taxon>
        <taxon>core chlorophytes</taxon>
        <taxon>Chlorophyceae</taxon>
        <taxon>CS clade</taxon>
        <taxon>Chlamydomonadales</taxon>
        <taxon>Volvocaceae</taxon>
        <taxon>Pleodorina</taxon>
    </lineage>
</organism>
<comment type="caution">
    <text evidence="2">The sequence shown here is derived from an EMBL/GenBank/DDBJ whole genome shotgun (WGS) entry which is preliminary data.</text>
</comment>
<accession>A0A9W6F843</accession>
<feature type="region of interest" description="Disordered" evidence="1">
    <location>
        <begin position="392"/>
        <end position="417"/>
    </location>
</feature>
<dbReference type="AlphaFoldDB" id="A0A9W6F843"/>
<dbReference type="EMBL" id="BRXU01000030">
    <property type="protein sequence ID" value="GLC59834.1"/>
    <property type="molecule type" value="Genomic_DNA"/>
</dbReference>
<feature type="region of interest" description="Disordered" evidence="1">
    <location>
        <begin position="1"/>
        <end position="20"/>
    </location>
</feature>
<evidence type="ECO:0008006" key="4">
    <source>
        <dbReference type="Google" id="ProtNLM"/>
    </source>
</evidence>
<protein>
    <recommendedName>
        <fullName evidence="4">DUF3445 domain-containing</fullName>
    </recommendedName>
</protein>
<gene>
    <name evidence="2" type="primary">PLEST011186</name>
    <name evidence="2" type="ORF">PLESTB_001540700</name>
</gene>
<feature type="compositionally biased region" description="Polar residues" evidence="1">
    <location>
        <begin position="1"/>
        <end position="10"/>
    </location>
</feature>
<dbReference type="InterPro" id="IPR021848">
    <property type="entry name" value="HODM_asu-like"/>
</dbReference>
<evidence type="ECO:0000256" key="1">
    <source>
        <dbReference type="SAM" id="MobiDB-lite"/>
    </source>
</evidence>
<dbReference type="Pfam" id="PF11927">
    <property type="entry name" value="HODM_asu-like"/>
    <property type="match status" value="1"/>
</dbReference>
<feature type="compositionally biased region" description="Low complexity" evidence="1">
    <location>
        <begin position="392"/>
        <end position="401"/>
    </location>
</feature>
<proteinExistence type="predicted"/>
<evidence type="ECO:0000313" key="2">
    <source>
        <dbReference type="EMBL" id="GLC59834.1"/>
    </source>
</evidence>
<dbReference type="OrthoDB" id="497541at2759"/>
<keyword evidence="3" id="KW-1185">Reference proteome</keyword>
<evidence type="ECO:0000313" key="3">
    <source>
        <dbReference type="Proteomes" id="UP001165080"/>
    </source>
</evidence>
<reference evidence="2 3" key="1">
    <citation type="journal article" date="2023" name="Commun. Biol.">
        <title>Reorganization of the ancestral sex-determining regions during the evolution of trioecy in Pleodorina starrii.</title>
        <authorList>
            <person name="Takahashi K."/>
            <person name="Suzuki S."/>
            <person name="Kawai-Toyooka H."/>
            <person name="Yamamoto K."/>
            <person name="Hamaji T."/>
            <person name="Ootsuki R."/>
            <person name="Yamaguchi H."/>
            <person name="Kawachi M."/>
            <person name="Higashiyama T."/>
            <person name="Nozaki H."/>
        </authorList>
    </citation>
    <scope>NUCLEOTIDE SEQUENCE [LARGE SCALE GENOMIC DNA]</scope>
    <source>
        <strain evidence="2 3">NIES-4479</strain>
    </source>
</reference>
<name>A0A9W6F843_9CHLO</name>
<dbReference type="Proteomes" id="UP001165080">
    <property type="component" value="Unassembled WGS sequence"/>
</dbReference>
<sequence length="417" mass="46068">MRILSLTASPRTLGRGSGSTWDVRQSRQLPRCSIQPRACPFKGLFNSKSEDLPFKGFPPGKPYRLLLGMREPEDPWLDVDEDDELLLEQLRQRAVHIRDRRNAVIQLVDEPLARQASWELLHQLLAELPQRYPHRFSVDGAVITNRLTGEAFDTAAPGVDPLEVAGRITQEDFCLMAPGELSYRLLGGVVCFPAHWSVLDKLGMELPEIHDPVPRWRSDAALPAQRFLSRLSADKPFIRWNWSLSPTQELHLSRFYSPPPSPTTAPPEDTRGIDFLQLRMERQYFHRLSLSGCVVFTIRTYLQPLRAAVQGRPRVAAALAGALRDLPYEHLQYKSNLQRRMPALLQMLDAVAAAAPEQGAGTASGAEAAAAAAEQAEQAMAKPVAAAAPMASTAAPAAERPAAPEHVARRTATAAHT</sequence>